<evidence type="ECO:0000256" key="6">
    <source>
        <dbReference type="ARBA" id="ARBA00023136"/>
    </source>
</evidence>
<dbReference type="GO" id="GO:0006952">
    <property type="term" value="P:defense response"/>
    <property type="evidence" value="ECO:0007669"/>
    <property type="project" value="UniProtKB-KW"/>
</dbReference>
<protein>
    <submittedName>
        <fullName evidence="9">Uncharacterized protein</fullName>
    </submittedName>
</protein>
<comment type="caution">
    <text evidence="9">The sequence shown here is derived from an EMBL/GenBank/DDBJ whole genome shotgun (WGS) entry which is preliminary data.</text>
</comment>
<keyword evidence="5 8" id="KW-1133">Transmembrane helix</keyword>
<reference evidence="9 10" key="1">
    <citation type="journal article" date="2024" name="Plant J.">
        <title>Genome sequences and population genomics reveal climatic adaptation and genomic divergence between two closely related sweetgum species.</title>
        <authorList>
            <person name="Xu W.Q."/>
            <person name="Ren C.Q."/>
            <person name="Zhang X.Y."/>
            <person name="Comes H.P."/>
            <person name="Liu X.H."/>
            <person name="Li Y.G."/>
            <person name="Kettle C.J."/>
            <person name="Jalonen R."/>
            <person name="Gaisberger H."/>
            <person name="Ma Y.Z."/>
            <person name="Qiu Y.X."/>
        </authorList>
    </citation>
    <scope>NUCLEOTIDE SEQUENCE [LARGE SCALE GENOMIC DNA]</scope>
    <source>
        <strain evidence="9">Hangzhou</strain>
    </source>
</reference>
<evidence type="ECO:0000256" key="1">
    <source>
        <dbReference type="ARBA" id="ARBA00004141"/>
    </source>
</evidence>
<dbReference type="Pfam" id="PF03094">
    <property type="entry name" value="Mlo"/>
    <property type="match status" value="1"/>
</dbReference>
<dbReference type="AlphaFoldDB" id="A0AAP0QXU3"/>
<gene>
    <name evidence="9" type="ORF">L1049_007428</name>
</gene>
<evidence type="ECO:0000313" key="10">
    <source>
        <dbReference type="Proteomes" id="UP001415857"/>
    </source>
</evidence>
<keyword evidence="4" id="KW-0611">Plant defense</keyword>
<keyword evidence="3 8" id="KW-0812">Transmembrane</keyword>
<organism evidence="9 10">
    <name type="scientific">Liquidambar formosana</name>
    <name type="common">Formosan gum</name>
    <dbReference type="NCBI Taxonomy" id="63359"/>
    <lineage>
        <taxon>Eukaryota</taxon>
        <taxon>Viridiplantae</taxon>
        <taxon>Streptophyta</taxon>
        <taxon>Embryophyta</taxon>
        <taxon>Tracheophyta</taxon>
        <taxon>Spermatophyta</taxon>
        <taxon>Magnoliopsida</taxon>
        <taxon>eudicotyledons</taxon>
        <taxon>Gunneridae</taxon>
        <taxon>Pentapetalae</taxon>
        <taxon>Saxifragales</taxon>
        <taxon>Altingiaceae</taxon>
        <taxon>Liquidambar</taxon>
    </lineage>
</organism>
<dbReference type="EMBL" id="JBBPBK010000322">
    <property type="protein sequence ID" value="KAK9265752.1"/>
    <property type="molecule type" value="Genomic_DNA"/>
</dbReference>
<dbReference type="Proteomes" id="UP001415857">
    <property type="component" value="Unassembled WGS sequence"/>
</dbReference>
<evidence type="ECO:0000313" key="9">
    <source>
        <dbReference type="EMBL" id="KAK9265752.1"/>
    </source>
</evidence>
<comment type="subcellular location">
    <subcellularLocation>
        <location evidence="1">Membrane</location>
        <topology evidence="1">Multi-pass membrane protein</topology>
    </subcellularLocation>
</comment>
<evidence type="ECO:0000256" key="3">
    <source>
        <dbReference type="ARBA" id="ARBA00022692"/>
    </source>
</evidence>
<feature type="transmembrane region" description="Helical" evidence="8">
    <location>
        <begin position="61"/>
        <end position="79"/>
    </location>
</feature>
<evidence type="ECO:0000256" key="2">
    <source>
        <dbReference type="ARBA" id="ARBA00006574"/>
    </source>
</evidence>
<keyword evidence="10" id="KW-1185">Reference proteome</keyword>
<evidence type="ECO:0000256" key="7">
    <source>
        <dbReference type="ARBA" id="ARBA00023265"/>
    </source>
</evidence>
<proteinExistence type="inferred from homology"/>
<accession>A0AAP0QXU3</accession>
<keyword evidence="6 8" id="KW-0472">Membrane</keyword>
<dbReference type="GO" id="GO:0016020">
    <property type="term" value="C:membrane"/>
    <property type="evidence" value="ECO:0007669"/>
    <property type="project" value="UniProtKB-SubCell"/>
</dbReference>
<evidence type="ECO:0000256" key="8">
    <source>
        <dbReference type="SAM" id="Phobius"/>
    </source>
</evidence>
<feature type="transmembrane region" description="Helical" evidence="8">
    <location>
        <begin position="85"/>
        <end position="103"/>
    </location>
</feature>
<dbReference type="InterPro" id="IPR004326">
    <property type="entry name" value="Mlo"/>
</dbReference>
<evidence type="ECO:0000256" key="5">
    <source>
        <dbReference type="ARBA" id="ARBA00022989"/>
    </source>
</evidence>
<keyword evidence="7" id="KW-0568">Pathogenesis-related protein</keyword>
<evidence type="ECO:0000256" key="4">
    <source>
        <dbReference type="ARBA" id="ARBA00022821"/>
    </source>
</evidence>
<name>A0AAP0QXU3_LIQFO</name>
<sequence>MAVNFFKEERNWLGEKAFKPINVVGFQAGKSVVGQQPREFKPINGEVALVSSYAIYQLHKFIFVLAVFHVLYCITTLALGRTKVLYIICSCSLSLSCFSRALLHHHLGIGQNQGIVYNL</sequence>
<comment type="similarity">
    <text evidence="2">Belongs to the MLO family.</text>
</comment>